<dbReference type="OMA" id="IQDRMTT"/>
<dbReference type="GO" id="GO:0005085">
    <property type="term" value="F:guanyl-nucleotide exchange factor activity"/>
    <property type="evidence" value="ECO:0007669"/>
    <property type="project" value="InterPro"/>
</dbReference>
<evidence type="ECO:0000259" key="6">
    <source>
        <dbReference type="PROSITE" id="PS50010"/>
    </source>
</evidence>
<dbReference type="VEuPathDB" id="AmoebaDB:NF0095080"/>
<keyword evidence="8" id="KW-1185">Reference proteome</keyword>
<dbReference type="Gene3D" id="1.20.900.10">
    <property type="entry name" value="Dbl homology (DH) domain"/>
    <property type="match status" value="1"/>
</dbReference>
<evidence type="ECO:0000259" key="5">
    <source>
        <dbReference type="PROSITE" id="PS50002"/>
    </source>
</evidence>
<evidence type="ECO:0000256" key="1">
    <source>
        <dbReference type="ARBA" id="ARBA00022443"/>
    </source>
</evidence>
<keyword evidence="1 2" id="KW-0728">SH3 domain</keyword>
<evidence type="ECO:0000256" key="3">
    <source>
        <dbReference type="SAM" id="Coils"/>
    </source>
</evidence>
<dbReference type="GO" id="GO:0005737">
    <property type="term" value="C:cytoplasm"/>
    <property type="evidence" value="ECO:0007669"/>
    <property type="project" value="TreeGrafter"/>
</dbReference>
<dbReference type="InterPro" id="IPR051092">
    <property type="entry name" value="FYVE_RhoGEF_PH"/>
</dbReference>
<feature type="compositionally biased region" description="Polar residues" evidence="4">
    <location>
        <begin position="918"/>
        <end position="927"/>
    </location>
</feature>
<feature type="region of interest" description="Disordered" evidence="4">
    <location>
        <begin position="693"/>
        <end position="961"/>
    </location>
</feature>
<dbReference type="SMART" id="SM00325">
    <property type="entry name" value="RhoGEF"/>
    <property type="match status" value="1"/>
</dbReference>
<dbReference type="VEuPathDB" id="AmoebaDB:FDP41_011282"/>
<dbReference type="VEuPathDB" id="AmoebaDB:NfTy_020190"/>
<comment type="caution">
    <text evidence="7">The sequence shown here is derived from an EMBL/GenBank/DDBJ whole genome shotgun (WGS) entry which is preliminary data.</text>
</comment>
<feature type="compositionally biased region" description="Polar residues" evidence="4">
    <location>
        <begin position="731"/>
        <end position="741"/>
    </location>
</feature>
<feature type="compositionally biased region" description="Low complexity" evidence="4">
    <location>
        <begin position="883"/>
        <end position="900"/>
    </location>
</feature>
<dbReference type="RefSeq" id="XP_044567065.1">
    <property type="nucleotide sequence ID" value="XM_044701673.1"/>
</dbReference>
<proteinExistence type="predicted"/>
<evidence type="ECO:0000313" key="8">
    <source>
        <dbReference type="Proteomes" id="UP000444721"/>
    </source>
</evidence>
<dbReference type="Proteomes" id="UP000444721">
    <property type="component" value="Unassembled WGS sequence"/>
</dbReference>
<feature type="compositionally biased region" description="Low complexity" evidence="4">
    <location>
        <begin position="708"/>
        <end position="730"/>
    </location>
</feature>
<dbReference type="PROSITE" id="PS50010">
    <property type="entry name" value="DH_2"/>
    <property type="match status" value="1"/>
</dbReference>
<dbReference type="OrthoDB" id="245697at2759"/>
<feature type="compositionally biased region" description="Pro residues" evidence="4">
    <location>
        <begin position="777"/>
        <end position="789"/>
    </location>
</feature>
<dbReference type="PANTHER" id="PTHR12673">
    <property type="entry name" value="FACIOGENITAL DYSPLASIA PROTEIN"/>
    <property type="match status" value="1"/>
</dbReference>
<dbReference type="PANTHER" id="PTHR12673:SF159">
    <property type="entry name" value="LD03170P"/>
    <property type="match status" value="1"/>
</dbReference>
<feature type="coiled-coil region" evidence="3">
    <location>
        <begin position="541"/>
        <end position="586"/>
    </location>
</feature>
<reference evidence="7 8" key="1">
    <citation type="journal article" date="2019" name="Sci. Rep.">
        <title>Nanopore sequencing improves the draft genome of the human pathogenic amoeba Naegleria fowleri.</title>
        <authorList>
            <person name="Liechti N."/>
            <person name="Schurch N."/>
            <person name="Bruggmann R."/>
            <person name="Wittwer M."/>
        </authorList>
    </citation>
    <scope>NUCLEOTIDE SEQUENCE [LARGE SCALE GENOMIC DNA]</scope>
    <source>
        <strain evidence="7 8">ATCC 30894</strain>
    </source>
</reference>
<protein>
    <recommendedName>
        <fullName evidence="9">DH domain-containing protein</fullName>
    </recommendedName>
</protein>
<accession>A0A6A5C694</accession>
<dbReference type="InterPro" id="IPR001452">
    <property type="entry name" value="SH3_domain"/>
</dbReference>
<dbReference type="InterPro" id="IPR000219">
    <property type="entry name" value="DH_dom"/>
</dbReference>
<keyword evidence="3" id="KW-0175">Coiled coil</keyword>
<evidence type="ECO:0000256" key="4">
    <source>
        <dbReference type="SAM" id="MobiDB-lite"/>
    </source>
</evidence>
<dbReference type="InterPro" id="IPR035899">
    <property type="entry name" value="DBL_dom_sf"/>
</dbReference>
<dbReference type="SUPFAM" id="SSF48065">
    <property type="entry name" value="DBL homology domain (DH-domain)"/>
    <property type="match status" value="1"/>
</dbReference>
<evidence type="ECO:0000313" key="7">
    <source>
        <dbReference type="EMBL" id="KAF0982352.1"/>
    </source>
</evidence>
<dbReference type="GeneID" id="68118497"/>
<evidence type="ECO:0008006" key="9">
    <source>
        <dbReference type="Google" id="ProtNLM"/>
    </source>
</evidence>
<dbReference type="CDD" id="cd00160">
    <property type="entry name" value="RhoGEF"/>
    <property type="match status" value="1"/>
</dbReference>
<dbReference type="SUPFAM" id="SSF50044">
    <property type="entry name" value="SH3-domain"/>
    <property type="match status" value="1"/>
</dbReference>
<dbReference type="Pfam" id="PF00018">
    <property type="entry name" value="SH3_1"/>
    <property type="match status" value="1"/>
</dbReference>
<feature type="compositionally biased region" description="Low complexity" evidence="4">
    <location>
        <begin position="797"/>
        <end position="806"/>
    </location>
</feature>
<feature type="compositionally biased region" description="Low complexity" evidence="4">
    <location>
        <begin position="816"/>
        <end position="826"/>
    </location>
</feature>
<dbReference type="Gene3D" id="2.30.30.40">
    <property type="entry name" value="SH3 Domains"/>
    <property type="match status" value="1"/>
</dbReference>
<dbReference type="CDD" id="cd00174">
    <property type="entry name" value="SH3"/>
    <property type="match status" value="1"/>
</dbReference>
<name>A0A6A5C694_NAEFO</name>
<feature type="domain" description="SH3" evidence="5">
    <location>
        <begin position="2"/>
        <end position="68"/>
    </location>
</feature>
<dbReference type="EMBL" id="VFQX01000009">
    <property type="protein sequence ID" value="KAF0982352.1"/>
    <property type="molecule type" value="Genomic_DNA"/>
</dbReference>
<evidence type="ECO:0000256" key="2">
    <source>
        <dbReference type="PROSITE-ProRule" id="PRU00192"/>
    </source>
</evidence>
<sequence>MSSKEIYQVIYDFEKSNEGELTVHEGDLVQIIENYDDGWSMCKIITSSVSSKDETGLIPTNYCELSNDDSAWNNDDDMTSLSGMSASSLISTLSANGGKEWMIEDKSLISADKHVSVSNGIKIVRTVSSNNNSKKNLYSPTGAVKYSKPEAMNLLSKFLSSSSKRKKLKDWMGLKEHKNSRKRIELVKELLATEESYVSSLRLFVNTYAKPAKANTQLLSEKKSKIIFSNIEQILGINETVLSSIQASMLKWPSKNDMGETFNRMAPFFKAYVTYINNYDAAFELLERCEKKKNKFYQYMTEQTNKNPTEHGLRSLLIMPVQRIPRYKMLLEQILATIPPDNVEYKHYEAALKTISDVAVFCNERKRQEDDSNIVFTDLKNKLNKHYRALVKPTRKFIKDYVLKIKTKEKADKDEYRGYIFTDVLILSQESGGLFSQLSKKSFSFVYFSFTKLLGRNNCEIQMRYITSGKETDFSLIALNEEDAKSLYDLFDERIKSIEESQSFKNLKLDRDSYSVGKERVVLADKRDDTKQKLETSCKQFSTAEKRLKKLDQSIQNHEMELRRLVDQIAREREEKANTIKEMETIQMACADIQVQLKKHLEEIKSRDDILFDKMVHNVDEDFVLIFGEETLTDPVDEFKKCPSNNLAYMNTSSSYKHVDIQAIMKEVSKVVDVGSSGGSSIAARSSIDDAIDSLSPLKSPPPPPPSSSSFSSFASSSMSLRSASSSSSLEDNSPTTTPFSSRPKHILPPPGSELRKSITTGSELGTSALKLFNHPTTPPRPPSKPHIQPPSKVQTSSSSLSSSSNGNGGGGGGSSSSSSNNKSNGTVPPPPSSSFKTVLPPPPKTSNTTTTTSKFGGTSVAVSSSSTTSSTALKIAGFQKATNNNSLSGMNSTSSSMLNQLIASPRDKPLPKPQGAKPSSSPISAMTTNSTTFIPPPPSTPPPGISTLNKRSPLPPPRKN</sequence>
<gene>
    <name evidence="7" type="ORF">FDP41_011282</name>
</gene>
<organism evidence="7 8">
    <name type="scientific">Naegleria fowleri</name>
    <name type="common">Brain eating amoeba</name>
    <dbReference type="NCBI Taxonomy" id="5763"/>
    <lineage>
        <taxon>Eukaryota</taxon>
        <taxon>Discoba</taxon>
        <taxon>Heterolobosea</taxon>
        <taxon>Tetramitia</taxon>
        <taxon>Eutetramitia</taxon>
        <taxon>Vahlkampfiidae</taxon>
        <taxon>Naegleria</taxon>
    </lineage>
</organism>
<dbReference type="SMART" id="SM00326">
    <property type="entry name" value="SH3"/>
    <property type="match status" value="1"/>
</dbReference>
<dbReference type="AlphaFoldDB" id="A0A6A5C694"/>
<dbReference type="PROSITE" id="PS50002">
    <property type="entry name" value="SH3"/>
    <property type="match status" value="1"/>
</dbReference>
<feature type="compositionally biased region" description="Pro residues" evidence="4">
    <location>
        <begin position="935"/>
        <end position="945"/>
    </location>
</feature>
<dbReference type="InterPro" id="IPR036028">
    <property type="entry name" value="SH3-like_dom_sf"/>
</dbReference>
<feature type="compositionally biased region" description="Low complexity" evidence="4">
    <location>
        <begin position="846"/>
        <end position="873"/>
    </location>
</feature>
<dbReference type="Pfam" id="PF00621">
    <property type="entry name" value="RhoGEF"/>
    <property type="match status" value="1"/>
</dbReference>
<feature type="domain" description="DH" evidence="6">
    <location>
        <begin position="182"/>
        <end position="365"/>
    </location>
</feature>